<name>A0A3S5ESJ4_9ACTN</name>
<evidence type="ECO:0000256" key="4">
    <source>
        <dbReference type="ARBA" id="ARBA00022777"/>
    </source>
</evidence>
<feature type="domain" description="Carbohydrate kinase FGGY C-terminal" evidence="7">
    <location>
        <begin position="260"/>
        <end position="455"/>
    </location>
</feature>
<reference evidence="8 9" key="1">
    <citation type="submission" date="2018-12" db="EMBL/GenBank/DDBJ databases">
        <authorList>
            <consortium name="Pathogen Informatics"/>
        </authorList>
    </citation>
    <scope>NUCLEOTIDE SEQUENCE [LARGE SCALE GENOMIC DNA]</scope>
    <source>
        <strain evidence="8 9">NCTC12967</strain>
    </source>
</reference>
<dbReference type="Pfam" id="PF00370">
    <property type="entry name" value="FGGY_N"/>
    <property type="match status" value="1"/>
</dbReference>
<dbReference type="GO" id="GO:0042732">
    <property type="term" value="P:D-xylose metabolic process"/>
    <property type="evidence" value="ECO:0007669"/>
    <property type="project" value="UniProtKB-KW"/>
</dbReference>
<gene>
    <name evidence="8" type="primary">lsrK_2</name>
    <name evidence="8" type="ORF">NCTC12967_00585</name>
</gene>
<dbReference type="PROSITE" id="PS00445">
    <property type="entry name" value="FGGY_KINASES_2"/>
    <property type="match status" value="1"/>
</dbReference>
<dbReference type="InterPro" id="IPR018483">
    <property type="entry name" value="Carb_kinase_FGGY_CS"/>
</dbReference>
<dbReference type="PANTHER" id="PTHR43095:SF5">
    <property type="entry name" value="XYLULOSE KINASE"/>
    <property type="match status" value="1"/>
</dbReference>
<dbReference type="InterPro" id="IPR000577">
    <property type="entry name" value="Carb_kinase_FGGY"/>
</dbReference>
<proteinExistence type="inferred from homology"/>
<dbReference type="Proteomes" id="UP000273044">
    <property type="component" value="Chromosome"/>
</dbReference>
<dbReference type="CDD" id="cd07779">
    <property type="entry name" value="ASKHA_NBD_FGGY_YgcE-like"/>
    <property type="match status" value="1"/>
</dbReference>
<evidence type="ECO:0000256" key="2">
    <source>
        <dbReference type="ARBA" id="ARBA00022629"/>
    </source>
</evidence>
<evidence type="ECO:0000256" key="1">
    <source>
        <dbReference type="ARBA" id="ARBA00009156"/>
    </source>
</evidence>
<keyword evidence="2" id="KW-0859">Xylose metabolism</keyword>
<dbReference type="PIRSF" id="PIRSF000538">
    <property type="entry name" value="GlpK"/>
    <property type="match status" value="1"/>
</dbReference>
<dbReference type="RefSeq" id="WP_061788260.1">
    <property type="nucleotide sequence ID" value="NZ_LR134406.1"/>
</dbReference>
<keyword evidence="2" id="KW-0119">Carbohydrate metabolism</keyword>
<keyword evidence="9" id="KW-1185">Reference proteome</keyword>
<evidence type="ECO:0000256" key="5">
    <source>
        <dbReference type="RuleBase" id="RU003733"/>
    </source>
</evidence>
<accession>A0A3S5ESJ4</accession>
<evidence type="ECO:0000259" key="6">
    <source>
        <dbReference type="Pfam" id="PF00370"/>
    </source>
</evidence>
<keyword evidence="4 5" id="KW-0418">Kinase</keyword>
<feature type="domain" description="Carbohydrate kinase FGGY N-terminal" evidence="6">
    <location>
        <begin position="5"/>
        <end position="250"/>
    </location>
</feature>
<dbReference type="AlphaFoldDB" id="A0A3S5ESJ4"/>
<dbReference type="SUPFAM" id="SSF53067">
    <property type="entry name" value="Actin-like ATPase domain"/>
    <property type="match status" value="2"/>
</dbReference>
<dbReference type="EC" id="2.7.1.-" evidence="8"/>
<evidence type="ECO:0000313" key="9">
    <source>
        <dbReference type="Proteomes" id="UP000273044"/>
    </source>
</evidence>
<dbReference type="GO" id="GO:0016301">
    <property type="term" value="F:kinase activity"/>
    <property type="evidence" value="ECO:0007669"/>
    <property type="project" value="UniProtKB-KW"/>
</dbReference>
<dbReference type="InterPro" id="IPR018485">
    <property type="entry name" value="FGGY_C"/>
</dbReference>
<dbReference type="Gene3D" id="3.30.420.40">
    <property type="match status" value="2"/>
</dbReference>
<evidence type="ECO:0000256" key="3">
    <source>
        <dbReference type="ARBA" id="ARBA00022679"/>
    </source>
</evidence>
<dbReference type="GO" id="GO:0016773">
    <property type="term" value="F:phosphotransferase activity, alcohol group as acceptor"/>
    <property type="evidence" value="ECO:0007669"/>
    <property type="project" value="InterPro"/>
</dbReference>
<dbReference type="InterPro" id="IPR050406">
    <property type="entry name" value="FGGY_Carb_Kinase"/>
</dbReference>
<dbReference type="InterPro" id="IPR018484">
    <property type="entry name" value="FGGY_N"/>
</dbReference>
<dbReference type="PANTHER" id="PTHR43095">
    <property type="entry name" value="SUGAR KINASE"/>
    <property type="match status" value="1"/>
</dbReference>
<evidence type="ECO:0000313" key="8">
    <source>
        <dbReference type="EMBL" id="VEH69318.1"/>
    </source>
</evidence>
<dbReference type="InterPro" id="IPR043129">
    <property type="entry name" value="ATPase_NBD"/>
</dbReference>
<sequence>MSDFLVGIDAGTTGCKSIVFDLDGNVLGQDYREYPCVYPGPGLVEQRYEDIIPPLTDSCRAAVAASGVSPEEIRAVAFSSQAPLLALVDAEGNLIRDFLSWQDLRGAPYIPKLREAYGAERFYLETGDPLGTNSAAPKWAWLRDNEPENWARTEWFLSEQEFLLKEWGADGYWTDLSSASREGMLDVDSMQWSREIHDLIGVPVEKRAHPVTSPGKVVGRIGKDIARRAGLAEGTLLCLGAHDQNCSTFGGGAVRGGDCVMVMGTFGSCYVVMDEPLRDPARKLVVKPNHGMGNWTIEAFSNTSASSLRWYRDTFCHEECAAGEVAGVDPYDIITSQARRSPVGANGVTFLPYLAGASGARQNPQARANINGMALATTKGDVARAVLEGICFEMRDILDAQAAAGIEAGTIRLVGGAAKSALWSQMLADVLQRPIEILRTSEAGCLGAAMYAGVGAGLYSSCEEAAARAVAVVGRFDPDPAAGAAYDQAFKRFVDLYESLDTGVF</sequence>
<evidence type="ECO:0000259" key="7">
    <source>
        <dbReference type="Pfam" id="PF02782"/>
    </source>
</evidence>
<comment type="similarity">
    <text evidence="1 5">Belongs to the FGGY kinase family.</text>
</comment>
<dbReference type="EMBL" id="LR134406">
    <property type="protein sequence ID" value="VEH69318.1"/>
    <property type="molecule type" value="Genomic_DNA"/>
</dbReference>
<organism evidence="8 9">
    <name type="scientific">Arachnia propionica</name>
    <dbReference type="NCBI Taxonomy" id="1750"/>
    <lineage>
        <taxon>Bacteria</taxon>
        <taxon>Bacillati</taxon>
        <taxon>Actinomycetota</taxon>
        <taxon>Actinomycetes</taxon>
        <taxon>Propionibacteriales</taxon>
        <taxon>Propionibacteriaceae</taxon>
        <taxon>Arachnia</taxon>
    </lineage>
</organism>
<dbReference type="GeneID" id="64406081"/>
<dbReference type="Pfam" id="PF02782">
    <property type="entry name" value="FGGY_C"/>
    <property type="match status" value="1"/>
</dbReference>
<keyword evidence="3 5" id="KW-0808">Transferase</keyword>
<protein>
    <submittedName>
        <fullName evidence="8">Autoinducer 2 kinase LsrK</fullName>
        <ecNumber evidence="8">2.7.1.-</ecNumber>
    </submittedName>
</protein>